<evidence type="ECO:0000256" key="6">
    <source>
        <dbReference type="ARBA" id="ARBA00023002"/>
    </source>
</evidence>
<keyword evidence="6 10" id="KW-0560">Oxidoreductase</keyword>
<evidence type="ECO:0000256" key="11">
    <source>
        <dbReference type="SAM" id="SignalP"/>
    </source>
</evidence>
<sequence length="509" mass="57370">MQTIPVTALILLVPVILWRLLKKKSLPLPPGPPKRFLTGNLHQLPKTKQWLTYAEWAKTYGPLMTLQVLSRRSIVLNSAKAAVDLLDGRAGIYSDRPISVMLDLAGQTSAMFGLRSVDSRFPRYRKMLVAGLNKRSVVHYRGIMESRVRGLLRGLSENADDYESLITTYTGGIALKIAYGYDVEEPAEKDYFVQLIDRAETAMPTLVQPFYPVEVFPFLKYVPTWFPTAAFHRIALEKKKILGDMVYVPYEWAKKKLETSPSEPSFFSQHFLGENDDDEKARGVLSQEDADYLTWTAGAIYSGGAHTTSSGITSFLLLMSMYPEIQKRAQAEIDAVLGRDRLANMDDRASMPYINAMIKEVLRWAPVAPLGLRHRVIQDDIYEGYLIPKGSMIVPNIWAITHDAEMYPDPFTFDPSRFLGDKEQRDPYDFVFGFGRRVCPGSTLAQETIFLAITNTLALFDISKALDSAGKEVDPMKDLDWRTGLVTLALNFKFRLTPRTADGLVLLDS</sequence>
<evidence type="ECO:0000313" key="12">
    <source>
        <dbReference type="EMBL" id="KAF7319363.1"/>
    </source>
</evidence>
<evidence type="ECO:0000313" key="13">
    <source>
        <dbReference type="Proteomes" id="UP000613580"/>
    </source>
</evidence>
<dbReference type="GO" id="GO:0020037">
    <property type="term" value="F:heme binding"/>
    <property type="evidence" value="ECO:0007669"/>
    <property type="project" value="InterPro"/>
</dbReference>
<dbReference type="PRINTS" id="PR00385">
    <property type="entry name" value="P450"/>
</dbReference>
<proteinExistence type="inferred from homology"/>
<dbReference type="Proteomes" id="UP000613580">
    <property type="component" value="Unassembled WGS sequence"/>
</dbReference>
<dbReference type="CDD" id="cd11065">
    <property type="entry name" value="CYP64-like"/>
    <property type="match status" value="1"/>
</dbReference>
<dbReference type="InterPro" id="IPR050364">
    <property type="entry name" value="Cytochrome_P450_fung"/>
</dbReference>
<keyword evidence="11" id="KW-0732">Signal</keyword>
<comment type="similarity">
    <text evidence="3 10">Belongs to the cytochrome P450 family.</text>
</comment>
<comment type="cofactor">
    <cofactor evidence="1 9">
        <name>heme</name>
        <dbReference type="ChEBI" id="CHEBI:30413"/>
    </cofactor>
</comment>
<evidence type="ECO:0000256" key="2">
    <source>
        <dbReference type="ARBA" id="ARBA00005179"/>
    </source>
</evidence>
<evidence type="ECO:0000256" key="9">
    <source>
        <dbReference type="PIRSR" id="PIRSR602401-1"/>
    </source>
</evidence>
<dbReference type="OrthoDB" id="2789670at2759"/>
<dbReference type="InterPro" id="IPR036396">
    <property type="entry name" value="Cyt_P450_sf"/>
</dbReference>
<feature type="signal peptide" evidence="11">
    <location>
        <begin position="1"/>
        <end position="23"/>
    </location>
</feature>
<keyword evidence="5 9" id="KW-0479">Metal-binding</keyword>
<dbReference type="GO" id="GO:0016705">
    <property type="term" value="F:oxidoreductase activity, acting on paired donors, with incorporation or reduction of molecular oxygen"/>
    <property type="evidence" value="ECO:0007669"/>
    <property type="project" value="InterPro"/>
</dbReference>
<comment type="caution">
    <text evidence="12">The sequence shown here is derived from an EMBL/GenBank/DDBJ whole genome shotgun (WGS) entry which is preliminary data.</text>
</comment>
<gene>
    <name evidence="12" type="ORF">HMN09_00274100</name>
</gene>
<reference evidence="12" key="1">
    <citation type="submission" date="2020-05" db="EMBL/GenBank/DDBJ databases">
        <title>Mycena genomes resolve the evolution of fungal bioluminescence.</title>
        <authorList>
            <person name="Tsai I.J."/>
        </authorList>
    </citation>
    <scope>NUCLEOTIDE SEQUENCE</scope>
    <source>
        <strain evidence="12">110903Hualien_Pintung</strain>
    </source>
</reference>
<feature type="chain" id="PRO_5034015116" evidence="11">
    <location>
        <begin position="24"/>
        <end position="509"/>
    </location>
</feature>
<dbReference type="GO" id="GO:0005506">
    <property type="term" value="F:iron ion binding"/>
    <property type="evidence" value="ECO:0007669"/>
    <property type="project" value="InterPro"/>
</dbReference>
<dbReference type="Gene3D" id="1.10.630.10">
    <property type="entry name" value="Cytochrome P450"/>
    <property type="match status" value="1"/>
</dbReference>
<accession>A0A8H6TIH4</accession>
<feature type="binding site" description="axial binding residue" evidence="9">
    <location>
        <position position="439"/>
    </location>
    <ligand>
        <name>heme</name>
        <dbReference type="ChEBI" id="CHEBI:30413"/>
    </ligand>
    <ligandPart>
        <name>Fe</name>
        <dbReference type="ChEBI" id="CHEBI:18248"/>
    </ligandPart>
</feature>
<dbReference type="PROSITE" id="PS00086">
    <property type="entry name" value="CYTOCHROME_P450"/>
    <property type="match status" value="1"/>
</dbReference>
<keyword evidence="7 9" id="KW-0408">Iron</keyword>
<dbReference type="GO" id="GO:0004497">
    <property type="term" value="F:monooxygenase activity"/>
    <property type="evidence" value="ECO:0007669"/>
    <property type="project" value="UniProtKB-KW"/>
</dbReference>
<dbReference type="InterPro" id="IPR017972">
    <property type="entry name" value="Cyt_P450_CS"/>
</dbReference>
<evidence type="ECO:0000256" key="3">
    <source>
        <dbReference type="ARBA" id="ARBA00010617"/>
    </source>
</evidence>
<dbReference type="InterPro" id="IPR001128">
    <property type="entry name" value="Cyt_P450"/>
</dbReference>
<keyword evidence="13" id="KW-1185">Reference proteome</keyword>
<evidence type="ECO:0000256" key="8">
    <source>
        <dbReference type="ARBA" id="ARBA00023033"/>
    </source>
</evidence>
<name>A0A8H6TIH4_MYCCL</name>
<evidence type="ECO:0000256" key="10">
    <source>
        <dbReference type="RuleBase" id="RU000461"/>
    </source>
</evidence>
<comment type="pathway">
    <text evidence="2">Secondary metabolite biosynthesis.</text>
</comment>
<protein>
    <submittedName>
        <fullName evidence="12">Cytochrome P450</fullName>
    </submittedName>
</protein>
<evidence type="ECO:0000256" key="1">
    <source>
        <dbReference type="ARBA" id="ARBA00001971"/>
    </source>
</evidence>
<evidence type="ECO:0000256" key="5">
    <source>
        <dbReference type="ARBA" id="ARBA00022723"/>
    </source>
</evidence>
<dbReference type="EMBL" id="JACAZE010000003">
    <property type="protein sequence ID" value="KAF7319363.1"/>
    <property type="molecule type" value="Genomic_DNA"/>
</dbReference>
<evidence type="ECO:0000256" key="7">
    <source>
        <dbReference type="ARBA" id="ARBA00023004"/>
    </source>
</evidence>
<dbReference type="PANTHER" id="PTHR46300">
    <property type="entry name" value="P450, PUTATIVE (EUROFUNG)-RELATED-RELATED"/>
    <property type="match status" value="1"/>
</dbReference>
<organism evidence="12 13">
    <name type="scientific">Mycena chlorophos</name>
    <name type="common">Agaric fungus</name>
    <name type="synonym">Agaricus chlorophos</name>
    <dbReference type="NCBI Taxonomy" id="658473"/>
    <lineage>
        <taxon>Eukaryota</taxon>
        <taxon>Fungi</taxon>
        <taxon>Dikarya</taxon>
        <taxon>Basidiomycota</taxon>
        <taxon>Agaricomycotina</taxon>
        <taxon>Agaricomycetes</taxon>
        <taxon>Agaricomycetidae</taxon>
        <taxon>Agaricales</taxon>
        <taxon>Marasmiineae</taxon>
        <taxon>Mycenaceae</taxon>
        <taxon>Mycena</taxon>
    </lineage>
</organism>
<dbReference type="InterPro" id="IPR002401">
    <property type="entry name" value="Cyt_P450_E_grp-I"/>
</dbReference>
<keyword evidence="4 9" id="KW-0349">Heme</keyword>
<dbReference type="AlphaFoldDB" id="A0A8H6TIH4"/>
<dbReference type="PRINTS" id="PR00463">
    <property type="entry name" value="EP450I"/>
</dbReference>
<evidence type="ECO:0000256" key="4">
    <source>
        <dbReference type="ARBA" id="ARBA00022617"/>
    </source>
</evidence>
<dbReference type="SUPFAM" id="SSF48264">
    <property type="entry name" value="Cytochrome P450"/>
    <property type="match status" value="1"/>
</dbReference>
<dbReference type="Pfam" id="PF00067">
    <property type="entry name" value="p450"/>
    <property type="match status" value="1"/>
</dbReference>
<dbReference type="PANTHER" id="PTHR46300:SF7">
    <property type="entry name" value="P450, PUTATIVE (EUROFUNG)-RELATED"/>
    <property type="match status" value="1"/>
</dbReference>
<keyword evidence="8 10" id="KW-0503">Monooxygenase</keyword>